<reference evidence="6" key="1">
    <citation type="journal article" date="2019" name="Int. J. Syst. Evol. Microbiol.">
        <title>The Global Catalogue of Microorganisms (GCM) 10K type strain sequencing project: providing services to taxonomists for standard genome sequencing and annotation.</title>
        <authorList>
            <consortium name="The Broad Institute Genomics Platform"/>
            <consortium name="The Broad Institute Genome Sequencing Center for Infectious Disease"/>
            <person name="Wu L."/>
            <person name="Ma J."/>
        </authorList>
    </citation>
    <scope>NUCLEOTIDE SEQUENCE [LARGE SCALE GENOMIC DNA]</scope>
    <source>
        <strain evidence="6">NBRC 110140</strain>
    </source>
</reference>
<dbReference type="InterPro" id="IPR003778">
    <property type="entry name" value="CT_A_B"/>
</dbReference>
<keyword evidence="3" id="KW-0067">ATP-binding</keyword>
<dbReference type="SMART" id="SM00797">
    <property type="entry name" value="AHS2"/>
    <property type="match status" value="1"/>
</dbReference>
<protein>
    <submittedName>
        <fullName evidence="5">Allophanate hydrolase</fullName>
    </submittedName>
</protein>
<keyword evidence="2 5" id="KW-0378">Hydrolase</keyword>
<keyword evidence="1" id="KW-0547">Nucleotide-binding</keyword>
<dbReference type="GO" id="GO:0016787">
    <property type="term" value="F:hydrolase activity"/>
    <property type="evidence" value="ECO:0007669"/>
    <property type="project" value="UniProtKB-KW"/>
</dbReference>
<dbReference type="Gene3D" id="2.40.100.10">
    <property type="entry name" value="Cyclophilin-like"/>
    <property type="match status" value="1"/>
</dbReference>
<evidence type="ECO:0000313" key="6">
    <source>
        <dbReference type="Proteomes" id="UP001156694"/>
    </source>
</evidence>
<dbReference type="InterPro" id="IPR029000">
    <property type="entry name" value="Cyclophilin-like_dom_sf"/>
</dbReference>
<proteinExistence type="predicted"/>
<accession>A0ABQ5VU82</accession>
<evidence type="ECO:0000259" key="4">
    <source>
        <dbReference type="SMART" id="SM00797"/>
    </source>
</evidence>
<dbReference type="PANTHER" id="PTHR43309:SF5">
    <property type="entry name" value="5-OXOPROLINASE SUBUNIT C"/>
    <property type="match status" value="1"/>
</dbReference>
<evidence type="ECO:0000256" key="2">
    <source>
        <dbReference type="ARBA" id="ARBA00022801"/>
    </source>
</evidence>
<dbReference type="Pfam" id="PF02626">
    <property type="entry name" value="CT_A_B"/>
    <property type="match status" value="1"/>
</dbReference>
<evidence type="ECO:0000256" key="1">
    <source>
        <dbReference type="ARBA" id="ARBA00022741"/>
    </source>
</evidence>
<dbReference type="InterPro" id="IPR052708">
    <property type="entry name" value="PxpC"/>
</dbReference>
<name>A0ABQ5VU82_9RHOB</name>
<gene>
    <name evidence="5" type="ORF">GCM10007939_09820</name>
</gene>
<dbReference type="RefSeq" id="WP_284376602.1">
    <property type="nucleotide sequence ID" value="NZ_BSNN01000002.1"/>
</dbReference>
<sequence>MREINVLKTGPANSIQDLGRFGHQRLGITQSGPMDLVAFRTAQILLDNPDNAPMIELAGMGGDFRLGRNSSPVQFALTGAKFAASLNSTAIDLNRVYMLGIGDVLSIGAAQIGNYGYLALRGGIDIEHVLGSSATHSRAGLGGHQGRTLRAGDQLSVGSAPKLAPVLIPSASRSTAGIETIHVIQNPQSEMFTPASLDRFYTQVYSVTAKMDRMGVYLTGHPLSHRAGHDIISDGNPNGAIQIPGSGLPIVLLADRQPTGGYPKIATIITADLGRFAQLRGGQKLRFQPVSHAQALEKLRRVNTALENTPKLLVSAPDRKESRLLSYNLISGAISSGDTMPWED</sequence>
<dbReference type="NCBIfam" id="TIGR00724">
    <property type="entry name" value="urea_amlyse_rel"/>
    <property type="match status" value="1"/>
</dbReference>
<evidence type="ECO:0000256" key="3">
    <source>
        <dbReference type="ARBA" id="ARBA00022840"/>
    </source>
</evidence>
<dbReference type="Proteomes" id="UP001156694">
    <property type="component" value="Unassembled WGS sequence"/>
</dbReference>
<dbReference type="PANTHER" id="PTHR43309">
    <property type="entry name" value="5-OXOPROLINASE SUBUNIT C"/>
    <property type="match status" value="1"/>
</dbReference>
<comment type="caution">
    <text evidence="5">The sequence shown here is derived from an EMBL/GenBank/DDBJ whole genome shotgun (WGS) entry which is preliminary data.</text>
</comment>
<feature type="domain" description="Carboxyltransferase" evidence="4">
    <location>
        <begin position="25"/>
        <end position="305"/>
    </location>
</feature>
<dbReference type="SUPFAM" id="SSF50891">
    <property type="entry name" value="Cyclophilin-like"/>
    <property type="match status" value="1"/>
</dbReference>
<organism evidence="5 6">
    <name type="scientific">Amylibacter marinus</name>
    <dbReference type="NCBI Taxonomy" id="1475483"/>
    <lineage>
        <taxon>Bacteria</taxon>
        <taxon>Pseudomonadati</taxon>
        <taxon>Pseudomonadota</taxon>
        <taxon>Alphaproteobacteria</taxon>
        <taxon>Rhodobacterales</taxon>
        <taxon>Paracoccaceae</taxon>
        <taxon>Amylibacter</taxon>
    </lineage>
</organism>
<evidence type="ECO:0000313" key="5">
    <source>
        <dbReference type="EMBL" id="GLQ34699.1"/>
    </source>
</evidence>
<dbReference type="EMBL" id="BSNN01000002">
    <property type="protein sequence ID" value="GLQ34699.1"/>
    <property type="molecule type" value="Genomic_DNA"/>
</dbReference>
<keyword evidence="6" id="KW-1185">Reference proteome</keyword>